<evidence type="ECO:0000313" key="3">
    <source>
        <dbReference type="Proteomes" id="UP001183809"/>
    </source>
</evidence>
<dbReference type="Proteomes" id="UP001183809">
    <property type="component" value="Unassembled WGS sequence"/>
</dbReference>
<name>A0ABU2U5B1_9ACTN</name>
<reference evidence="3" key="1">
    <citation type="submission" date="2023-07" db="EMBL/GenBank/DDBJ databases">
        <title>30 novel species of actinomycetes from the DSMZ collection.</title>
        <authorList>
            <person name="Nouioui I."/>
        </authorList>
    </citation>
    <scope>NUCLEOTIDE SEQUENCE [LARGE SCALE GENOMIC DNA]</scope>
    <source>
        <strain evidence="3">DSM 41699</strain>
    </source>
</reference>
<evidence type="ECO:0000313" key="2">
    <source>
        <dbReference type="EMBL" id="MDT0468330.1"/>
    </source>
</evidence>
<dbReference type="RefSeq" id="WP_311699776.1">
    <property type="nucleotide sequence ID" value="NZ_JAVREY010000071.1"/>
</dbReference>
<organism evidence="2 3">
    <name type="scientific">Streptomyces gibsoniae</name>
    <dbReference type="NCBI Taxonomy" id="3075529"/>
    <lineage>
        <taxon>Bacteria</taxon>
        <taxon>Bacillati</taxon>
        <taxon>Actinomycetota</taxon>
        <taxon>Actinomycetes</taxon>
        <taxon>Kitasatosporales</taxon>
        <taxon>Streptomycetaceae</taxon>
        <taxon>Streptomyces</taxon>
    </lineage>
</organism>
<feature type="region of interest" description="Disordered" evidence="1">
    <location>
        <begin position="100"/>
        <end position="126"/>
    </location>
</feature>
<proteinExistence type="predicted"/>
<keyword evidence="3" id="KW-1185">Reference proteome</keyword>
<feature type="region of interest" description="Disordered" evidence="1">
    <location>
        <begin position="1"/>
        <end position="22"/>
    </location>
</feature>
<sequence length="156" mass="16608">MNRLHACDPPPHPSPDRSSAPAGRLVLPDDLTATLGYDAVGIAREHGERIMSSLPRVGCVFADELRWWWIVPAGSDIGVTWPPSTSYAVGARLGPAVGPATDAPLTDPSWSGPRDGRPLLIHRPGDDSPYTPPIPLYFLACRLTGCVPHWSSGVGA</sequence>
<comment type="caution">
    <text evidence="2">The sequence shown here is derived from an EMBL/GenBank/DDBJ whole genome shotgun (WGS) entry which is preliminary data.</text>
</comment>
<dbReference type="EMBL" id="JAVREY010000071">
    <property type="protein sequence ID" value="MDT0468330.1"/>
    <property type="molecule type" value="Genomic_DNA"/>
</dbReference>
<protein>
    <submittedName>
        <fullName evidence="2">Uncharacterized protein</fullName>
    </submittedName>
</protein>
<accession>A0ABU2U5B1</accession>
<gene>
    <name evidence="2" type="ORF">RM764_35965</name>
</gene>
<evidence type="ECO:0000256" key="1">
    <source>
        <dbReference type="SAM" id="MobiDB-lite"/>
    </source>
</evidence>